<organism evidence="2 3">
    <name type="scientific">Shewanella livingstonensis</name>
    <dbReference type="NCBI Taxonomy" id="150120"/>
    <lineage>
        <taxon>Bacteria</taxon>
        <taxon>Pseudomonadati</taxon>
        <taxon>Pseudomonadota</taxon>
        <taxon>Gammaproteobacteria</taxon>
        <taxon>Alteromonadales</taxon>
        <taxon>Shewanellaceae</taxon>
        <taxon>Shewanella</taxon>
    </lineage>
</organism>
<dbReference type="AlphaFoldDB" id="A0A3G8LZ36"/>
<feature type="transmembrane region" description="Helical" evidence="1">
    <location>
        <begin position="22"/>
        <end position="55"/>
    </location>
</feature>
<gene>
    <name evidence="2" type="ORF">EGC82_20990</name>
</gene>
<accession>A0A3G8LZ36</accession>
<dbReference type="EMBL" id="CP034015">
    <property type="protein sequence ID" value="AZG75013.1"/>
    <property type="molecule type" value="Genomic_DNA"/>
</dbReference>
<keyword evidence="1" id="KW-0812">Transmembrane</keyword>
<protein>
    <submittedName>
        <fullName evidence="2">Uncharacterized protein</fullName>
    </submittedName>
</protein>
<name>A0A3G8LZ36_9GAMM</name>
<keyword evidence="3" id="KW-1185">Reference proteome</keyword>
<evidence type="ECO:0000313" key="2">
    <source>
        <dbReference type="EMBL" id="AZG75013.1"/>
    </source>
</evidence>
<dbReference type="RefSeq" id="WP_124732479.1">
    <property type="nucleotide sequence ID" value="NZ_CBCSKC010000002.1"/>
</dbReference>
<proteinExistence type="predicted"/>
<evidence type="ECO:0000313" key="3">
    <source>
        <dbReference type="Proteomes" id="UP000278035"/>
    </source>
</evidence>
<keyword evidence="1" id="KW-1133">Transmembrane helix</keyword>
<sequence>MFSSINALQIIQRLRRMRPLTALVTMVTFLLGFVLLLPLLLLFVAVGFIGMTLLGRQYMNRHRSRASAPFSAPSPIYDSYNIYQNLERDCPNEHSKTSTLMPESPIKSCQTNNIVNR</sequence>
<dbReference type="Proteomes" id="UP000278035">
    <property type="component" value="Chromosome"/>
</dbReference>
<evidence type="ECO:0000256" key="1">
    <source>
        <dbReference type="SAM" id="Phobius"/>
    </source>
</evidence>
<reference evidence="3" key="1">
    <citation type="submission" date="2018-11" db="EMBL/GenBank/DDBJ databases">
        <title>Shewanella sp. M2.</title>
        <authorList>
            <person name="Hwang Y.J."/>
            <person name="Hwang C.Y."/>
        </authorList>
    </citation>
    <scope>NUCLEOTIDE SEQUENCE [LARGE SCALE GENOMIC DNA]</scope>
    <source>
        <strain evidence="3">LMG 19866</strain>
    </source>
</reference>
<keyword evidence="1" id="KW-0472">Membrane</keyword>
<dbReference type="KEGG" id="slj:EGC82_20990"/>